<keyword evidence="2 12" id="KW-0282">Flagellum</keyword>
<feature type="compositionally biased region" description="Low complexity" evidence="9">
    <location>
        <begin position="1"/>
        <end position="19"/>
    </location>
</feature>
<dbReference type="AlphaFoldDB" id="A0A6P8P5M2"/>
<feature type="coiled-coil region" evidence="8">
    <location>
        <begin position="275"/>
        <end position="336"/>
    </location>
</feature>
<gene>
    <name evidence="12" type="primary">CFAP45</name>
</gene>
<dbReference type="Proteomes" id="UP000515159">
    <property type="component" value="Chromosome 16"/>
</dbReference>
<dbReference type="InterPro" id="IPR033253">
    <property type="entry name" value="CFAP45"/>
</dbReference>
<dbReference type="GeneID" id="117349532"/>
<keyword evidence="4" id="KW-0969">Cilium</keyword>
<evidence type="ECO:0000313" key="11">
    <source>
        <dbReference type="Proteomes" id="UP000515159"/>
    </source>
</evidence>
<organism evidence="11 12">
    <name type="scientific">Geotrypetes seraphini</name>
    <name type="common">Gaboon caecilian</name>
    <name type="synonym">Caecilia seraphini</name>
    <dbReference type="NCBI Taxonomy" id="260995"/>
    <lineage>
        <taxon>Eukaryota</taxon>
        <taxon>Metazoa</taxon>
        <taxon>Chordata</taxon>
        <taxon>Craniata</taxon>
        <taxon>Vertebrata</taxon>
        <taxon>Euteleostomi</taxon>
        <taxon>Amphibia</taxon>
        <taxon>Gymnophiona</taxon>
        <taxon>Geotrypetes</taxon>
    </lineage>
</organism>
<evidence type="ECO:0000256" key="6">
    <source>
        <dbReference type="ARBA" id="ARBA00034116"/>
    </source>
</evidence>
<reference evidence="12" key="1">
    <citation type="submission" date="2025-08" db="UniProtKB">
        <authorList>
            <consortium name="RefSeq"/>
        </authorList>
    </citation>
    <scope>IDENTIFICATION</scope>
</reference>
<evidence type="ECO:0000256" key="7">
    <source>
        <dbReference type="ARBA" id="ARBA00034142"/>
    </source>
</evidence>
<evidence type="ECO:0000256" key="5">
    <source>
        <dbReference type="ARBA" id="ARBA00023273"/>
    </source>
</evidence>
<accession>A0A6P8P5M2</accession>
<evidence type="ECO:0000256" key="4">
    <source>
        <dbReference type="ARBA" id="ARBA00023069"/>
    </source>
</evidence>
<sequence>MPNSAVGSLSSGTTSSNKSKAFKYRTKAVSSEVDEILFGVPKKESCKDDGPLIIKNEETASQKAASSSAAESQKKETICLITKDLIRNLVIPSDDPSGESLIMSPMDFERIKSASRFITKEEREAARQALNEQKATFLEEMTKRKNYMKHKEMQRRKNEKLSVLEEEAQQRAQYLLQRANNLRMEQEEEVKNINKLVLNAKCHAIRDAQVLEKEQIDKEMAAEEKRLDDIMELDRQKAMKRQDEIDEKRKQELLRGKLRVIEQMGENAANRILQEEQKEQEAQELLRYMEEMQMEDYKDMERRRDEQLLIQAEIKRVNAENERQKQEQKEQDKMADLHILKYQKWKQSREAEFEAEQQKIKKDKELEVARLRALQEKAQDYRAEQDALRAKRSQEAMERMWRKKEKEEAEKKTNTNMVLNQSRRKQIAHKEHMMAVEAQRDRAQFYKLLKVQQEQIEKEKKEEEEKTALVIRHASELRQQVRENEQRHLLAQIALFEESKRLQEEARQRRVRLDELKKKKLEELRSAGLPEKYCSMVERKATALETLVH</sequence>
<dbReference type="RefSeq" id="XP_033778969.1">
    <property type="nucleotide sequence ID" value="XM_033923078.1"/>
</dbReference>
<protein>
    <recommendedName>
        <fullName evidence="7">Cilia- and flagella-associated protein 45</fullName>
    </recommendedName>
</protein>
<dbReference type="PANTHER" id="PTHR15504">
    <property type="entry name" value="NASOPHARYNGEAL EPITHELIUM SPECIFIC PROTEIN 1"/>
    <property type="match status" value="1"/>
</dbReference>
<evidence type="ECO:0000256" key="8">
    <source>
        <dbReference type="SAM" id="Coils"/>
    </source>
</evidence>
<comment type="similarity">
    <text evidence="6">Belongs to the CFAP45 family.</text>
</comment>
<dbReference type="Pfam" id="PF13868">
    <property type="entry name" value="TPH"/>
    <property type="match status" value="1"/>
</dbReference>
<dbReference type="FunCoup" id="A0A6P8P5M2">
    <property type="interactions" value="73"/>
</dbReference>
<evidence type="ECO:0000256" key="2">
    <source>
        <dbReference type="ARBA" id="ARBA00022846"/>
    </source>
</evidence>
<feature type="region of interest" description="Disordered" evidence="9">
    <location>
        <begin position="49"/>
        <end position="69"/>
    </location>
</feature>
<evidence type="ECO:0000313" key="12">
    <source>
        <dbReference type="RefSeq" id="XP_033778969.1"/>
    </source>
</evidence>
<proteinExistence type="inferred from homology"/>
<evidence type="ECO:0000256" key="9">
    <source>
        <dbReference type="SAM" id="MobiDB-lite"/>
    </source>
</evidence>
<feature type="region of interest" description="Disordered" evidence="9">
    <location>
        <begin position="1"/>
        <end position="22"/>
    </location>
</feature>
<evidence type="ECO:0000256" key="1">
    <source>
        <dbReference type="ARBA" id="ARBA00004230"/>
    </source>
</evidence>
<dbReference type="GO" id="GO:0031514">
    <property type="term" value="C:motile cilium"/>
    <property type="evidence" value="ECO:0007669"/>
    <property type="project" value="UniProtKB-SubCell"/>
</dbReference>
<feature type="compositionally biased region" description="Basic and acidic residues" evidence="9">
    <location>
        <begin position="379"/>
        <end position="413"/>
    </location>
</feature>
<feature type="domain" description="Trichohyalin-plectin-homology" evidence="10">
    <location>
        <begin position="184"/>
        <end position="531"/>
    </location>
</feature>
<evidence type="ECO:0000259" key="10">
    <source>
        <dbReference type="Pfam" id="PF13868"/>
    </source>
</evidence>
<feature type="region of interest" description="Disordered" evidence="9">
    <location>
        <begin position="379"/>
        <end position="414"/>
    </location>
</feature>
<dbReference type="CTD" id="25790"/>
<comment type="subcellular location">
    <subcellularLocation>
        <location evidence="1">Cell projection</location>
        <location evidence="1">Cilium</location>
        <location evidence="1">Flagellum</location>
    </subcellularLocation>
</comment>
<feature type="compositionally biased region" description="Basic and acidic residues" evidence="9">
    <location>
        <begin position="49"/>
        <end position="60"/>
    </location>
</feature>
<evidence type="ECO:0000256" key="3">
    <source>
        <dbReference type="ARBA" id="ARBA00023054"/>
    </source>
</evidence>
<keyword evidence="11" id="KW-1185">Reference proteome</keyword>
<feature type="coiled-coil region" evidence="8">
    <location>
        <begin position="120"/>
        <end position="233"/>
    </location>
</feature>
<keyword evidence="3 8" id="KW-0175">Coiled coil</keyword>
<dbReference type="KEGG" id="gsh:117349532"/>
<dbReference type="PANTHER" id="PTHR15504:SF0">
    <property type="entry name" value="CILIA- AND FLAGELLA-ASSOCIATED PROTEIN 45"/>
    <property type="match status" value="1"/>
</dbReference>
<dbReference type="InParanoid" id="A0A6P8P5M2"/>
<keyword evidence="5" id="KW-0966">Cell projection</keyword>
<dbReference type="InterPro" id="IPR043597">
    <property type="entry name" value="TPH_dom"/>
</dbReference>
<dbReference type="OrthoDB" id="1902038at2759"/>
<name>A0A6P8P5M2_GEOSA</name>